<name>A0A846N4D7_9PROT</name>
<keyword evidence="2" id="KW-1185">Reference proteome</keyword>
<comment type="caution">
    <text evidence="1">The sequence shown here is derived from an EMBL/GenBank/DDBJ whole genome shotgun (WGS) entry which is preliminary data.</text>
</comment>
<dbReference type="Proteomes" id="UP000570514">
    <property type="component" value="Unassembled WGS sequence"/>
</dbReference>
<accession>A0A846N4D7</accession>
<proteinExistence type="predicted"/>
<dbReference type="AlphaFoldDB" id="A0A846N4D7"/>
<evidence type="ECO:0000313" key="2">
    <source>
        <dbReference type="Proteomes" id="UP000570514"/>
    </source>
</evidence>
<dbReference type="EMBL" id="JAASRM010000001">
    <property type="protein sequence ID" value="NIK90335.1"/>
    <property type="molecule type" value="Genomic_DNA"/>
</dbReference>
<protein>
    <submittedName>
        <fullName evidence="1">Uncharacterized protein</fullName>
    </submittedName>
</protein>
<sequence length="32" mass="3537">MGLPRLAVSYRFPGLPKTLGYSEWLASLLKTA</sequence>
<reference evidence="1 2" key="1">
    <citation type="submission" date="2020-03" db="EMBL/GenBank/DDBJ databases">
        <title>Genomic Encyclopedia of Type Strains, Phase IV (KMG-IV): sequencing the most valuable type-strain genomes for metagenomic binning, comparative biology and taxonomic classification.</title>
        <authorList>
            <person name="Goeker M."/>
        </authorList>
    </citation>
    <scope>NUCLEOTIDE SEQUENCE [LARGE SCALE GENOMIC DNA]</scope>
    <source>
        <strain evidence="1 2">DSM 19867</strain>
    </source>
</reference>
<evidence type="ECO:0000313" key="1">
    <source>
        <dbReference type="EMBL" id="NIK90335.1"/>
    </source>
</evidence>
<organism evidence="1 2">
    <name type="scientific">Rhizomicrobium palustre</name>
    <dbReference type="NCBI Taxonomy" id="189966"/>
    <lineage>
        <taxon>Bacteria</taxon>
        <taxon>Pseudomonadati</taxon>
        <taxon>Pseudomonadota</taxon>
        <taxon>Alphaproteobacteria</taxon>
        <taxon>Micropepsales</taxon>
        <taxon>Micropepsaceae</taxon>
        <taxon>Rhizomicrobium</taxon>
    </lineage>
</organism>
<gene>
    <name evidence="1" type="ORF">FHS83_003653</name>
</gene>